<dbReference type="AlphaFoldDB" id="A0A2M4DKG5"/>
<accession>A0A2M4DKG5</accession>
<name>A0A2M4DKG5_ANODA</name>
<feature type="chain" id="PRO_5014597850" evidence="1">
    <location>
        <begin position="25"/>
        <end position="70"/>
    </location>
</feature>
<protein>
    <submittedName>
        <fullName evidence="2">Putative secreted protein</fullName>
    </submittedName>
</protein>
<keyword evidence="1" id="KW-0732">Signal</keyword>
<reference evidence="2" key="1">
    <citation type="submission" date="2018-01" db="EMBL/GenBank/DDBJ databases">
        <title>An insight into the sialome of Amazonian anophelines.</title>
        <authorList>
            <person name="Ribeiro J.M."/>
            <person name="Scarpassa V."/>
            <person name="Calvo E."/>
        </authorList>
    </citation>
    <scope>NUCLEOTIDE SEQUENCE</scope>
</reference>
<feature type="signal peptide" evidence="1">
    <location>
        <begin position="1"/>
        <end position="24"/>
    </location>
</feature>
<evidence type="ECO:0000313" key="2">
    <source>
        <dbReference type="EMBL" id="MBW78039.1"/>
    </source>
</evidence>
<organism evidence="2">
    <name type="scientific">Anopheles darlingi</name>
    <name type="common">Mosquito</name>
    <dbReference type="NCBI Taxonomy" id="43151"/>
    <lineage>
        <taxon>Eukaryota</taxon>
        <taxon>Metazoa</taxon>
        <taxon>Ecdysozoa</taxon>
        <taxon>Arthropoda</taxon>
        <taxon>Hexapoda</taxon>
        <taxon>Insecta</taxon>
        <taxon>Pterygota</taxon>
        <taxon>Neoptera</taxon>
        <taxon>Endopterygota</taxon>
        <taxon>Diptera</taxon>
        <taxon>Nematocera</taxon>
        <taxon>Culicoidea</taxon>
        <taxon>Culicidae</taxon>
        <taxon>Anophelinae</taxon>
        <taxon>Anopheles</taxon>
    </lineage>
</organism>
<proteinExistence type="predicted"/>
<evidence type="ECO:0000256" key="1">
    <source>
        <dbReference type="SAM" id="SignalP"/>
    </source>
</evidence>
<dbReference type="EMBL" id="GGFL01013861">
    <property type="protein sequence ID" value="MBW78039.1"/>
    <property type="molecule type" value="Transcribed_RNA"/>
</dbReference>
<sequence length="70" mass="8103">MCCGRWGRWIGCVIWCLRWLDVASSPRRPLTGLLLFIDSCRQLFCFTDLFASFHVTSKGEWVFGAEGDER</sequence>